<protein>
    <submittedName>
        <fullName evidence="1">Uncharacterized protein</fullName>
    </submittedName>
</protein>
<evidence type="ECO:0000313" key="1">
    <source>
        <dbReference type="EMBL" id="EKO23259.1"/>
    </source>
</evidence>
<name>A0A0F6H4X3_LEPIR</name>
<sequence>MRKLPKGNGFYGSHYFTFFIKNLQNGFPLTFGVILFEINLTMGVFQSHLYET</sequence>
<reference evidence="1 2" key="1">
    <citation type="submission" date="2012-09" db="EMBL/GenBank/DDBJ databases">
        <authorList>
            <person name="Harkins D.M."/>
            <person name="Durkin A.S."/>
            <person name="Brinkac L.M."/>
            <person name="Selengut J.D."/>
            <person name="Sanka R."/>
            <person name="DePew J."/>
            <person name="Purushe J."/>
            <person name="Chanthongthip A."/>
            <person name="Lattana O."/>
            <person name="Phetsouvanh R."/>
            <person name="Newton P.N."/>
            <person name="Vinetz J.M."/>
            <person name="Sutton G.G."/>
            <person name="Nelson W.C."/>
            <person name="Fouts D.E."/>
        </authorList>
    </citation>
    <scope>NUCLEOTIDE SEQUENCE [LARGE SCALE GENOMIC DNA]</scope>
    <source>
        <strain evidence="1 2">UI 12621</strain>
    </source>
</reference>
<dbReference type="AlphaFoldDB" id="A0A0F6H4X3"/>
<gene>
    <name evidence="1" type="ORF">LEP1GSC104_0157</name>
</gene>
<dbReference type="Proteomes" id="UP000006324">
    <property type="component" value="Unassembled WGS sequence"/>
</dbReference>
<proteinExistence type="predicted"/>
<dbReference type="EMBL" id="AHNQ02000050">
    <property type="protein sequence ID" value="EKO23259.1"/>
    <property type="molecule type" value="Genomic_DNA"/>
</dbReference>
<organism evidence="1 2">
    <name type="scientific">Leptospira interrogans str. UI 12621</name>
    <dbReference type="NCBI Taxonomy" id="1049937"/>
    <lineage>
        <taxon>Bacteria</taxon>
        <taxon>Pseudomonadati</taxon>
        <taxon>Spirochaetota</taxon>
        <taxon>Spirochaetia</taxon>
        <taxon>Leptospirales</taxon>
        <taxon>Leptospiraceae</taxon>
        <taxon>Leptospira</taxon>
    </lineage>
</organism>
<comment type="caution">
    <text evidence="1">The sequence shown here is derived from an EMBL/GenBank/DDBJ whole genome shotgun (WGS) entry which is preliminary data.</text>
</comment>
<accession>A0A0F6H4X3</accession>
<evidence type="ECO:0000313" key="2">
    <source>
        <dbReference type="Proteomes" id="UP000006324"/>
    </source>
</evidence>